<accession>A0A6A6HHM9</accession>
<evidence type="ECO:0000256" key="10">
    <source>
        <dbReference type="ARBA" id="ARBA00023136"/>
    </source>
</evidence>
<dbReference type="GO" id="GO:0051028">
    <property type="term" value="P:mRNA transport"/>
    <property type="evidence" value="ECO:0007669"/>
    <property type="project" value="UniProtKB-KW"/>
</dbReference>
<dbReference type="FunFam" id="1.25.40.450:FF:000002">
    <property type="entry name" value="Putative non-repetitive nucleoporin"/>
    <property type="match status" value="1"/>
</dbReference>
<keyword evidence="7" id="KW-0653">Protein transport</keyword>
<keyword evidence="6" id="KW-0509">mRNA transport</keyword>
<keyword evidence="8" id="KW-0811">Translocation</keyword>
<evidence type="ECO:0000256" key="3">
    <source>
        <dbReference type="ARBA" id="ARBA00004620"/>
    </source>
</evidence>
<evidence type="ECO:0000256" key="8">
    <source>
        <dbReference type="ARBA" id="ARBA00023010"/>
    </source>
</evidence>
<protein>
    <submittedName>
        <fullName evidence="15">Non-repetitive nucleoporin</fullName>
    </submittedName>
</protein>
<dbReference type="PANTHER" id="PTHR10350">
    <property type="entry name" value="NUCLEAR PORE COMPLEX PROTEIN NUP155"/>
    <property type="match status" value="1"/>
</dbReference>
<dbReference type="InterPro" id="IPR042538">
    <property type="entry name" value="Nucleoporin_Nup155_C_3"/>
</dbReference>
<feature type="compositionally biased region" description="Polar residues" evidence="12">
    <location>
        <begin position="1"/>
        <end position="11"/>
    </location>
</feature>
<evidence type="ECO:0000256" key="9">
    <source>
        <dbReference type="ARBA" id="ARBA00023132"/>
    </source>
</evidence>
<dbReference type="InterPro" id="IPR007187">
    <property type="entry name" value="Nucleoporin_Nup133/Nup155_C"/>
</dbReference>
<dbReference type="EMBL" id="ML991782">
    <property type="protein sequence ID" value="KAF2237043.1"/>
    <property type="molecule type" value="Genomic_DNA"/>
</dbReference>
<keyword evidence="16" id="KW-1185">Reference proteome</keyword>
<comment type="similarity">
    <text evidence="4">Belongs to the non-repetitive/WGA-negative nucleoporin family.</text>
</comment>
<comment type="subcellular location">
    <subcellularLocation>
        <location evidence="1">Nucleus membrane</location>
        <topology evidence="1">Peripheral membrane protein</topology>
        <orientation evidence="1">Cytoplasmic side</orientation>
    </subcellularLocation>
    <subcellularLocation>
        <location evidence="3">Nucleus membrane</location>
        <topology evidence="3">Peripheral membrane protein</topology>
        <orientation evidence="3">Nucleoplasmic side</orientation>
    </subcellularLocation>
    <subcellularLocation>
        <location evidence="2">Nucleus</location>
        <location evidence="2">Nuclear pore complex</location>
    </subcellularLocation>
</comment>
<feature type="compositionally biased region" description="Polar residues" evidence="12">
    <location>
        <begin position="20"/>
        <end position="35"/>
    </location>
</feature>
<keyword evidence="10" id="KW-0472">Membrane</keyword>
<dbReference type="InterPro" id="IPR042533">
    <property type="entry name" value="Nucleoporin_Nup155_C_1"/>
</dbReference>
<evidence type="ECO:0000256" key="11">
    <source>
        <dbReference type="ARBA" id="ARBA00023242"/>
    </source>
</evidence>
<dbReference type="Gene3D" id="1.25.40.440">
    <property type="entry name" value="Nucleoporin, helical domain, central subdomain"/>
    <property type="match status" value="1"/>
</dbReference>
<name>A0A6A6HHM9_VIRVR</name>
<dbReference type="InterPro" id="IPR014908">
    <property type="entry name" value="Nucleoporin_Nup133/Nup155_N"/>
</dbReference>
<evidence type="ECO:0000259" key="13">
    <source>
        <dbReference type="Pfam" id="PF03177"/>
    </source>
</evidence>
<keyword evidence="11" id="KW-0539">Nucleus</keyword>
<dbReference type="Proteomes" id="UP000800092">
    <property type="component" value="Unassembled WGS sequence"/>
</dbReference>
<dbReference type="GO" id="GO:0036228">
    <property type="term" value="P:protein localization to nuclear inner membrane"/>
    <property type="evidence" value="ECO:0007669"/>
    <property type="project" value="TreeGrafter"/>
</dbReference>
<reference evidence="15" key="1">
    <citation type="journal article" date="2020" name="Stud. Mycol.">
        <title>101 Dothideomycetes genomes: a test case for predicting lifestyles and emergence of pathogens.</title>
        <authorList>
            <person name="Haridas S."/>
            <person name="Albert R."/>
            <person name="Binder M."/>
            <person name="Bloem J."/>
            <person name="Labutti K."/>
            <person name="Salamov A."/>
            <person name="Andreopoulos B."/>
            <person name="Baker S."/>
            <person name="Barry K."/>
            <person name="Bills G."/>
            <person name="Bluhm B."/>
            <person name="Cannon C."/>
            <person name="Castanera R."/>
            <person name="Culley D."/>
            <person name="Daum C."/>
            <person name="Ezra D."/>
            <person name="Gonzalez J."/>
            <person name="Henrissat B."/>
            <person name="Kuo A."/>
            <person name="Liang C."/>
            <person name="Lipzen A."/>
            <person name="Lutzoni F."/>
            <person name="Magnuson J."/>
            <person name="Mondo S."/>
            <person name="Nolan M."/>
            <person name="Ohm R."/>
            <person name="Pangilinan J."/>
            <person name="Park H.-J."/>
            <person name="Ramirez L."/>
            <person name="Alfaro M."/>
            <person name="Sun H."/>
            <person name="Tritt A."/>
            <person name="Yoshinaga Y."/>
            <person name="Zwiers L.-H."/>
            <person name="Turgeon B."/>
            <person name="Goodwin S."/>
            <person name="Spatafora J."/>
            <person name="Crous P."/>
            <person name="Grigoriev I."/>
        </authorList>
    </citation>
    <scope>NUCLEOTIDE SEQUENCE</scope>
    <source>
        <strain evidence="15">Tuck. ex Michener</strain>
    </source>
</reference>
<dbReference type="OrthoDB" id="338970at2759"/>
<proteinExistence type="inferred from homology"/>
<dbReference type="Gene3D" id="1.20.120.1880">
    <property type="entry name" value="Nucleoporin, helical C-terminal domain"/>
    <property type="match status" value="1"/>
</dbReference>
<dbReference type="InterPro" id="IPR042537">
    <property type="entry name" value="Nucleoporin_Nup155_C_2"/>
</dbReference>
<dbReference type="PANTHER" id="PTHR10350:SF6">
    <property type="entry name" value="NUCLEAR PORE COMPLEX PROTEIN NUP155"/>
    <property type="match status" value="1"/>
</dbReference>
<gene>
    <name evidence="15" type="ORF">EV356DRAFT_497336</name>
</gene>
<dbReference type="InterPro" id="IPR004870">
    <property type="entry name" value="Nucleoporin_Nup155"/>
</dbReference>
<dbReference type="GO" id="GO:0031965">
    <property type="term" value="C:nuclear membrane"/>
    <property type="evidence" value="ECO:0007669"/>
    <property type="project" value="UniProtKB-SubCell"/>
</dbReference>
<dbReference type="Pfam" id="PF08801">
    <property type="entry name" value="Nucleoporin_N"/>
    <property type="match status" value="1"/>
</dbReference>
<dbReference type="GO" id="GO:0006606">
    <property type="term" value="P:protein import into nucleus"/>
    <property type="evidence" value="ECO:0007669"/>
    <property type="project" value="TreeGrafter"/>
</dbReference>
<evidence type="ECO:0000256" key="5">
    <source>
        <dbReference type="ARBA" id="ARBA00022448"/>
    </source>
</evidence>
<dbReference type="GO" id="GO:0000972">
    <property type="term" value="P:transcription-dependent tethering of RNA polymerase II gene DNA at nuclear periphery"/>
    <property type="evidence" value="ECO:0007669"/>
    <property type="project" value="TreeGrafter"/>
</dbReference>
<dbReference type="Gene3D" id="1.25.40.450">
    <property type="entry name" value="Nucleoporin, helical domain, N-terminal subdomain"/>
    <property type="match status" value="1"/>
</dbReference>
<dbReference type="Pfam" id="PF03177">
    <property type="entry name" value="Nucleoporin_C"/>
    <property type="match status" value="1"/>
</dbReference>
<keyword evidence="9" id="KW-0906">Nuclear pore complex</keyword>
<feature type="domain" description="Nucleoporin Nup133/Nup155-like N-terminal" evidence="14">
    <location>
        <begin position="121"/>
        <end position="578"/>
    </location>
</feature>
<dbReference type="Gene3D" id="1.20.58.1780">
    <property type="match status" value="1"/>
</dbReference>
<dbReference type="GO" id="GO:0051292">
    <property type="term" value="P:nuclear pore complex assembly"/>
    <property type="evidence" value="ECO:0007669"/>
    <property type="project" value="UniProtKB-ARBA"/>
</dbReference>
<evidence type="ECO:0000313" key="15">
    <source>
        <dbReference type="EMBL" id="KAF2237043.1"/>
    </source>
</evidence>
<dbReference type="FunFam" id="1.25.40.440:FF:000001">
    <property type="entry name" value="Nuclear pore complex subunit"/>
    <property type="match status" value="1"/>
</dbReference>
<sequence>MASVAGPQTPQRLPGGFMQTPATSRQQPASTQRPHIFRQSSTVNPQRSLYNAPSQAGAVVPVQQVSAPVTGTTLPQLSPIERARKTINEALAQEARFLELDQYITQGISSEYDVMGPNTAWSPFQKSEAYDIPDTVLEQYNLAQMSTKMGLFPELSHVWITIDNAFYFWDYKNPNPTISGYEGLTNNITAVKLVKPRVNVFKSHIRHILVIATTVEIIILGVAPAGGAEGINRFDLTETGMSMSVRGIPVNFIVSSNKSGRIFFGGESSNEVYELLYQAQVGWFKSNVSKINHTTTGFKQILPSISFGQHVDQEKIKQMVVDDSRNLIYTLSNLSNIRVFHIKTFNVLELVLNKPRSHITSNLTHMVPRNSELLQPAQFDITSISPIPANETSRLTLQATTNAGCRIFFSATSGYSYYSQNQSSPPTSMQVHHVKFPPPDGPALRSPRTAMVTTGALGQQQPTLDVSSKALIKTHQVYRFSPGFNLFFFRLNLQAQNDQLFMSAPESGRIALGRDSSQVTKYPELGVFLQLGGTVQDVALLTPPFGASSGPPGFGNEMAVQFDQPTTEIAILTSGGIHVMRRRRLVDIFATAIRNGGGDEGLEGQVKLFSSLYGRSETMATALAVACGQGVDTSDLHVSSITDPDILEFARKIFVEFGTGARINDIGMLDHSSLSVENVEPSSRHKGLSLYLERLTRSLWKAQVVKEAIIPTGGVTFQPPLPISRLQEIQKDVNKLSEFLEKNKPFIEGLSGPEALRHATSRVEEVALQGEHQAMHSMSRLIENVIEGIAFVLVLFNERTDEVILSLPEPVRREVKGLTFETLFCSPTGKDLAKELVKAIVNRNIAAGSNVDTIAEALRRRCGSFCSADDVVIFKAQEMLRKASEAGANTERGRASLNESLKLFQKVGGALITEQLQSTVDQYIQLEFFAGAIQLCLDVAKASDPSNRAMAWIEQGCPEMDGKREFFESRRKCYELIHRVIQAVDQASANDPGYVDGQYTAVGRRKSEAYDVIDASQDEVFQTNLYDWYLSQGWSERLLDIRSHFVVKYLERRSKEERDKADLLWNYHARRREFWEAAQVQLHLAKSEFDISLDSRIEYLARARANASTGLGGSVSTYGTPGMTRQQLLREAGDLIEIADIQSDLVQALRSDDRLQGDRRDTVLKELHGKVLAVDQLYNNYIDPAGYYDIALLLFVCANYRSRNDILSTWSSLISREHATATAQRDATQQPWERVAETVRTMGRKLLRAEWVFSPNFLLPLLLRYSFEQQRGVGTPHWVLSIFLDLDIPRETLLGVLELQYYSDEAPFSGRNRRYIATEIVYLVQVWFGETRRAAEGVCGGAEKAPEVAELLRVVRQGGVMSERENEECDVLRGELEAAIRG</sequence>
<evidence type="ECO:0000256" key="2">
    <source>
        <dbReference type="ARBA" id="ARBA00004567"/>
    </source>
</evidence>
<dbReference type="GO" id="GO:0044611">
    <property type="term" value="C:nuclear pore inner ring"/>
    <property type="evidence" value="ECO:0007669"/>
    <property type="project" value="TreeGrafter"/>
</dbReference>
<keyword evidence="5" id="KW-0813">Transport</keyword>
<evidence type="ECO:0000256" key="1">
    <source>
        <dbReference type="ARBA" id="ARBA00004335"/>
    </source>
</evidence>
<dbReference type="GO" id="GO:0006405">
    <property type="term" value="P:RNA export from nucleus"/>
    <property type="evidence" value="ECO:0007669"/>
    <property type="project" value="TreeGrafter"/>
</dbReference>
<evidence type="ECO:0000256" key="7">
    <source>
        <dbReference type="ARBA" id="ARBA00022927"/>
    </source>
</evidence>
<evidence type="ECO:0000256" key="6">
    <source>
        <dbReference type="ARBA" id="ARBA00022816"/>
    </source>
</evidence>
<feature type="region of interest" description="Disordered" evidence="12">
    <location>
        <begin position="1"/>
        <end position="35"/>
    </location>
</feature>
<dbReference type="GO" id="GO:0017056">
    <property type="term" value="F:structural constituent of nuclear pore"/>
    <property type="evidence" value="ECO:0007669"/>
    <property type="project" value="InterPro"/>
</dbReference>
<evidence type="ECO:0000256" key="12">
    <source>
        <dbReference type="SAM" id="MobiDB-lite"/>
    </source>
</evidence>
<evidence type="ECO:0000259" key="14">
    <source>
        <dbReference type="Pfam" id="PF08801"/>
    </source>
</evidence>
<organism evidence="15 16">
    <name type="scientific">Viridothelium virens</name>
    <name type="common">Speckled blister lichen</name>
    <name type="synonym">Trypethelium virens</name>
    <dbReference type="NCBI Taxonomy" id="1048519"/>
    <lineage>
        <taxon>Eukaryota</taxon>
        <taxon>Fungi</taxon>
        <taxon>Dikarya</taxon>
        <taxon>Ascomycota</taxon>
        <taxon>Pezizomycotina</taxon>
        <taxon>Dothideomycetes</taxon>
        <taxon>Dothideomycetes incertae sedis</taxon>
        <taxon>Trypetheliales</taxon>
        <taxon>Trypetheliaceae</taxon>
        <taxon>Viridothelium</taxon>
    </lineage>
</organism>
<evidence type="ECO:0000313" key="16">
    <source>
        <dbReference type="Proteomes" id="UP000800092"/>
    </source>
</evidence>
<feature type="domain" description="Nucleoporin Nup133/Nup155-like C-terminal" evidence="13">
    <location>
        <begin position="682"/>
        <end position="1335"/>
    </location>
</feature>
<evidence type="ECO:0000256" key="4">
    <source>
        <dbReference type="ARBA" id="ARBA00007373"/>
    </source>
</evidence>